<dbReference type="SUPFAM" id="SSF158682">
    <property type="entry name" value="TerB-like"/>
    <property type="match status" value="1"/>
</dbReference>
<comment type="caution">
    <text evidence="10">The sequence shown here is derived from an EMBL/GenBank/DDBJ whole genome shotgun (WGS) entry which is preliminary data.</text>
</comment>
<evidence type="ECO:0000259" key="9">
    <source>
        <dbReference type="PROSITE" id="PS50076"/>
    </source>
</evidence>
<name>A0A9J6RJ76_9GAMM</name>
<dbReference type="EMBL" id="JAPTGG010000003">
    <property type="protein sequence ID" value="MCZ0864425.1"/>
    <property type="molecule type" value="Genomic_DNA"/>
</dbReference>
<dbReference type="InterPro" id="IPR036869">
    <property type="entry name" value="J_dom_sf"/>
</dbReference>
<evidence type="ECO:0000256" key="4">
    <source>
        <dbReference type="ARBA" id="ARBA00022989"/>
    </source>
</evidence>
<feature type="transmembrane region" description="Helical" evidence="8">
    <location>
        <begin position="6"/>
        <end position="31"/>
    </location>
</feature>
<dbReference type="Gene3D" id="1.10.3680.10">
    <property type="entry name" value="TerB-like"/>
    <property type="match status" value="1"/>
</dbReference>
<comment type="function">
    <text evidence="7">Regulatory DnaK co-chaperone. Direct interaction between DnaK and DjlA is needed for the induction of the wcaABCDE operon, involved in the synthesis of a colanic acid polysaccharide capsule, possibly through activation of the RcsB/RcsC phosphotransfer signaling pathway. The colanic acid capsule may help the bacterium survive conditions outside the host.</text>
</comment>
<keyword evidence="1 7" id="KW-1003">Cell membrane</keyword>
<proteinExistence type="inferred from homology"/>
<dbReference type="Gene3D" id="1.10.287.110">
    <property type="entry name" value="DnaJ domain"/>
    <property type="match status" value="1"/>
</dbReference>
<accession>A0A9J6RJ76</accession>
<sequence length="262" mass="28717">MIAGKVIGVILGAMVAGPFGALLGLMAGHFFDKGLGQAMGFDYQGNRAQLQQLFFETVFKVMGHLAKADGRISEEEISQAEQLMTRLGLSSEHRQQAIELFKQGAQPEFNLQQSITQFVEKGGRSHNLPALLLEFLFSIAMADGELHPSEKEVLANVASYLGIGGRQFEQLLAMLMAQQHFHQGGGGQQQSSAGDLEQAYQALGVEETVSDKELKQAYRKLMSAHHPDKLIAQGVPEDMMKVATEKAQEIQAAYELIKKSRK</sequence>
<dbReference type="Proteomes" id="UP001069090">
    <property type="component" value="Unassembled WGS sequence"/>
</dbReference>
<dbReference type="RefSeq" id="WP_258330581.1">
    <property type="nucleotide sequence ID" value="NZ_JAPTGG010000003.1"/>
</dbReference>
<dbReference type="GO" id="GO:0005886">
    <property type="term" value="C:plasma membrane"/>
    <property type="evidence" value="ECO:0007669"/>
    <property type="project" value="UniProtKB-SubCell"/>
</dbReference>
<keyword evidence="11" id="KW-1185">Reference proteome</keyword>
<evidence type="ECO:0000256" key="2">
    <source>
        <dbReference type="ARBA" id="ARBA00022519"/>
    </source>
</evidence>
<comment type="subunit">
    <text evidence="7">Homodimer.</text>
</comment>
<feature type="topological domain" description="Periplasmic" evidence="7">
    <location>
        <begin position="1"/>
        <end position="5"/>
    </location>
</feature>
<dbReference type="HAMAP" id="MF_01153">
    <property type="entry name" value="DjlA"/>
    <property type="match status" value="1"/>
</dbReference>
<evidence type="ECO:0000256" key="7">
    <source>
        <dbReference type="HAMAP-Rule" id="MF_01153"/>
    </source>
</evidence>
<comment type="domain">
    <text evidence="7">The transmembrane domain is a dimerization domain.</text>
</comment>
<organism evidence="10 11">
    <name type="scientific">Dasania phycosphaerae</name>
    <dbReference type="NCBI Taxonomy" id="2950436"/>
    <lineage>
        <taxon>Bacteria</taxon>
        <taxon>Pseudomonadati</taxon>
        <taxon>Pseudomonadota</taxon>
        <taxon>Gammaproteobacteria</taxon>
        <taxon>Cellvibrionales</taxon>
        <taxon>Spongiibacteraceae</taxon>
        <taxon>Dasania</taxon>
    </lineage>
</organism>
<feature type="domain" description="J" evidence="9">
    <location>
        <begin position="198"/>
        <end position="262"/>
    </location>
</feature>
<dbReference type="GO" id="GO:0051087">
    <property type="term" value="F:protein-folding chaperone binding"/>
    <property type="evidence" value="ECO:0007669"/>
    <property type="project" value="InterPro"/>
</dbReference>
<evidence type="ECO:0000313" key="11">
    <source>
        <dbReference type="Proteomes" id="UP001069090"/>
    </source>
</evidence>
<dbReference type="PANTHER" id="PTHR24074">
    <property type="entry name" value="CO-CHAPERONE PROTEIN DJLA"/>
    <property type="match status" value="1"/>
</dbReference>
<evidence type="ECO:0000256" key="3">
    <source>
        <dbReference type="ARBA" id="ARBA00022692"/>
    </source>
</evidence>
<dbReference type="InterPro" id="IPR001623">
    <property type="entry name" value="DnaJ_domain"/>
</dbReference>
<dbReference type="InterPro" id="IPR023749">
    <property type="entry name" value="DjlA"/>
</dbReference>
<dbReference type="NCBIfam" id="NF006948">
    <property type="entry name" value="PRK09430.1"/>
    <property type="match status" value="1"/>
</dbReference>
<evidence type="ECO:0000256" key="5">
    <source>
        <dbReference type="ARBA" id="ARBA00023136"/>
    </source>
</evidence>
<evidence type="ECO:0000256" key="8">
    <source>
        <dbReference type="SAM" id="Phobius"/>
    </source>
</evidence>
<dbReference type="SUPFAM" id="SSF46565">
    <property type="entry name" value="Chaperone J-domain"/>
    <property type="match status" value="1"/>
</dbReference>
<dbReference type="PRINTS" id="PR00625">
    <property type="entry name" value="JDOMAIN"/>
</dbReference>
<reference evidence="10 11" key="1">
    <citation type="submission" date="2022-12" db="EMBL/GenBank/DDBJ databases">
        <title>Dasania phycosphaerae sp. nov., isolated from particulate material of the south coast of Korea.</title>
        <authorList>
            <person name="Jiang Y."/>
        </authorList>
    </citation>
    <scope>NUCLEOTIDE SEQUENCE [LARGE SCALE GENOMIC DNA]</scope>
    <source>
        <strain evidence="10 11">GY-19</strain>
    </source>
</reference>
<dbReference type="InterPro" id="IPR050817">
    <property type="entry name" value="DjlA_DnaK_co-chaperone"/>
</dbReference>
<dbReference type="PROSITE" id="PS50076">
    <property type="entry name" value="DNAJ_2"/>
    <property type="match status" value="1"/>
</dbReference>
<evidence type="ECO:0000256" key="6">
    <source>
        <dbReference type="ARBA" id="ARBA00023186"/>
    </source>
</evidence>
<dbReference type="InterPro" id="IPR007791">
    <property type="entry name" value="DjlA_N"/>
</dbReference>
<comment type="subcellular location">
    <subcellularLocation>
        <location evidence="7">Cell inner membrane</location>
        <topology evidence="7">Single-pass type III membrane protein</topology>
    </subcellularLocation>
</comment>
<keyword evidence="2 7" id="KW-0997">Cell inner membrane</keyword>
<keyword evidence="5 7" id="KW-0472">Membrane</keyword>
<evidence type="ECO:0000256" key="1">
    <source>
        <dbReference type="ARBA" id="ARBA00022475"/>
    </source>
</evidence>
<evidence type="ECO:0000313" key="10">
    <source>
        <dbReference type="EMBL" id="MCZ0864425.1"/>
    </source>
</evidence>
<dbReference type="SMART" id="SM00271">
    <property type="entry name" value="DnaJ"/>
    <property type="match status" value="1"/>
</dbReference>
<dbReference type="Pfam" id="PF05099">
    <property type="entry name" value="TerB"/>
    <property type="match status" value="1"/>
</dbReference>
<protein>
    <recommendedName>
        <fullName evidence="7">Co-chaperone protein DjlA</fullName>
    </recommendedName>
</protein>
<dbReference type="AlphaFoldDB" id="A0A9J6RJ76"/>
<dbReference type="CDD" id="cd07316">
    <property type="entry name" value="terB_like_DjlA"/>
    <property type="match status" value="1"/>
</dbReference>
<feature type="topological domain" description="Cytoplasmic" evidence="7">
    <location>
        <begin position="30"/>
        <end position="262"/>
    </location>
</feature>
<keyword evidence="3 7" id="KW-0812">Transmembrane</keyword>
<gene>
    <name evidence="7 10" type="primary">djlA</name>
    <name evidence="10" type="ORF">O0V09_04400</name>
</gene>
<keyword evidence="4 7" id="KW-1133">Transmembrane helix</keyword>
<dbReference type="Pfam" id="PF00226">
    <property type="entry name" value="DnaJ"/>
    <property type="match status" value="1"/>
</dbReference>
<dbReference type="CDD" id="cd06257">
    <property type="entry name" value="DnaJ"/>
    <property type="match status" value="1"/>
</dbReference>
<keyword evidence="6 7" id="KW-0143">Chaperone</keyword>
<dbReference type="InterPro" id="IPR029024">
    <property type="entry name" value="TerB-like"/>
</dbReference>